<organism evidence="2 3">
    <name type="scientific">Gordonia phosphorivorans</name>
    <dbReference type="NCBI Taxonomy" id="1056982"/>
    <lineage>
        <taxon>Bacteria</taxon>
        <taxon>Bacillati</taxon>
        <taxon>Actinomycetota</taxon>
        <taxon>Actinomycetes</taxon>
        <taxon>Mycobacteriales</taxon>
        <taxon>Gordoniaceae</taxon>
        <taxon>Gordonia</taxon>
    </lineage>
</organism>
<name>A0ABV6H6V5_9ACTN</name>
<dbReference type="SUPFAM" id="SSF50998">
    <property type="entry name" value="Quinoprotein alcohol dehydrogenase-like"/>
    <property type="match status" value="1"/>
</dbReference>
<dbReference type="InterPro" id="IPR011047">
    <property type="entry name" value="Quinoprotein_ADH-like_sf"/>
</dbReference>
<gene>
    <name evidence="2" type="ORF">ACFFJD_07085</name>
</gene>
<dbReference type="InterPro" id="IPR015943">
    <property type="entry name" value="WD40/YVTN_repeat-like_dom_sf"/>
</dbReference>
<feature type="domain" description="Pyrrolo-quinoline quinone repeat" evidence="1">
    <location>
        <begin position="101"/>
        <end position="318"/>
    </location>
</feature>
<dbReference type="Gene3D" id="2.130.10.10">
    <property type="entry name" value="YVTN repeat-like/Quinoprotein amine dehydrogenase"/>
    <property type="match status" value="1"/>
</dbReference>
<dbReference type="EMBL" id="JBHLWV010000016">
    <property type="protein sequence ID" value="MFC0314613.1"/>
    <property type="molecule type" value="Genomic_DNA"/>
</dbReference>
<comment type="caution">
    <text evidence="2">The sequence shown here is derived from an EMBL/GenBank/DDBJ whole genome shotgun (WGS) entry which is preliminary data.</text>
</comment>
<dbReference type="RefSeq" id="WP_382362555.1">
    <property type="nucleotide sequence ID" value="NZ_JBHLWV010000016.1"/>
</dbReference>
<reference evidence="2 3" key="1">
    <citation type="submission" date="2024-09" db="EMBL/GenBank/DDBJ databases">
        <authorList>
            <person name="Sun Q."/>
            <person name="Mori K."/>
        </authorList>
    </citation>
    <scope>NUCLEOTIDE SEQUENCE [LARGE SCALE GENOMIC DNA]</scope>
    <source>
        <strain evidence="2 3">CCM 7957</strain>
    </source>
</reference>
<keyword evidence="3" id="KW-1185">Reference proteome</keyword>
<evidence type="ECO:0000313" key="3">
    <source>
        <dbReference type="Proteomes" id="UP001589783"/>
    </source>
</evidence>
<proteinExistence type="predicted"/>
<dbReference type="InterPro" id="IPR002372">
    <property type="entry name" value="PQQ_rpt_dom"/>
</dbReference>
<evidence type="ECO:0000313" key="2">
    <source>
        <dbReference type="EMBL" id="MFC0314613.1"/>
    </source>
</evidence>
<accession>A0ABV6H6V5</accession>
<evidence type="ECO:0000259" key="1">
    <source>
        <dbReference type="Pfam" id="PF13360"/>
    </source>
</evidence>
<dbReference type="Pfam" id="PF13360">
    <property type="entry name" value="PQQ_2"/>
    <property type="match status" value="1"/>
</dbReference>
<protein>
    <submittedName>
        <fullName evidence="2">PQQ-binding-like beta-propeller repeat protein</fullName>
    </submittedName>
</protein>
<sequence>MPRSDYSSRRRRPGIAALGVLGSLLLVVIAGVVLWGPAETSYRGDDGLLRDYSAAPEVAWSVDDQTLPDYTGSGPIAVADQRGDDWLLSYPSGLGRAFSLVDGRTGEQRWSAPMRAGLGDCALSSDRRVGCAVKLGDRPDGFYLIDDDGTPRPAGPLEDTVQVTAVGADFLRINQFGRQVTLRSPSGTTRWERTFAAAAKATVSGGLLVVTTADGRGFVLDPATGADQLACEQCEVLVYEQGVLTVSGGPDGRQVQVYPRTERDVASTPVRTARSMTVVGGDSVLPVLAGTGVSAMMDDSGHYEVIDPATGAGLWQIADPELSKSNTRPCGDLVAFALKDRSRRFYDLRDGAALGSMPAPSITDPDHNLDVLRCVGSSATTLLMANRSTLSAYDAAAGTLAWDLAINGTASAVGGYVVLTQGTSLSVLRPA</sequence>
<dbReference type="Proteomes" id="UP001589783">
    <property type="component" value="Unassembled WGS sequence"/>
</dbReference>